<dbReference type="RefSeq" id="WP_190244042.1">
    <property type="nucleotide sequence ID" value="NZ_VRYY01000086.1"/>
</dbReference>
<evidence type="ECO:0000313" key="1">
    <source>
        <dbReference type="EMBL" id="MBG3876211.1"/>
    </source>
</evidence>
<comment type="caution">
    <text evidence="1">The sequence shown here is derived from an EMBL/GenBank/DDBJ whole genome shotgun (WGS) entry which is preliminary data.</text>
</comment>
<protein>
    <submittedName>
        <fullName evidence="1">Uncharacterized protein</fullName>
    </submittedName>
</protein>
<organism evidence="1 2">
    <name type="scientific">Nitratidesulfovibrio oxamicus</name>
    <dbReference type="NCBI Taxonomy" id="32016"/>
    <lineage>
        <taxon>Bacteria</taxon>
        <taxon>Pseudomonadati</taxon>
        <taxon>Thermodesulfobacteriota</taxon>
        <taxon>Desulfovibrionia</taxon>
        <taxon>Desulfovibrionales</taxon>
        <taxon>Desulfovibrionaceae</taxon>
        <taxon>Nitratidesulfovibrio</taxon>
    </lineage>
</organism>
<keyword evidence="2" id="KW-1185">Reference proteome</keyword>
<dbReference type="Proteomes" id="UP001194469">
    <property type="component" value="Unassembled WGS sequence"/>
</dbReference>
<sequence>MQEIRLHRNGREDLVFSGEHLATVDDREWMGIAPNWWELALYRSEAGGFVLSSVFYLNFPRHRVLRGAVVFQSIADVRDYVVNACNGPSMIADGLLGRARRRIRQLDDPIPPLPQFAPVSDYESFGEREIPYA</sequence>
<evidence type="ECO:0000313" key="2">
    <source>
        <dbReference type="Proteomes" id="UP001194469"/>
    </source>
</evidence>
<reference evidence="1 2" key="1">
    <citation type="submission" date="2019-08" db="EMBL/GenBank/DDBJ databases">
        <authorList>
            <person name="Luo N."/>
        </authorList>
    </citation>
    <scope>NUCLEOTIDE SEQUENCE [LARGE SCALE GENOMIC DNA]</scope>
    <source>
        <strain evidence="1 2">NCIMB 9442</strain>
    </source>
</reference>
<accession>A0ABS0J2K5</accession>
<proteinExistence type="predicted"/>
<gene>
    <name evidence="1" type="ORF">FVW20_03990</name>
</gene>
<name>A0ABS0J2K5_9BACT</name>
<dbReference type="EMBL" id="VRYY01000086">
    <property type="protein sequence ID" value="MBG3876211.1"/>
    <property type="molecule type" value="Genomic_DNA"/>
</dbReference>